<evidence type="ECO:0000313" key="1">
    <source>
        <dbReference type="EMBL" id="GCB84658.1"/>
    </source>
</evidence>
<evidence type="ECO:0000313" key="2">
    <source>
        <dbReference type="Proteomes" id="UP000288216"/>
    </source>
</evidence>
<keyword evidence="2" id="KW-1185">Reference proteome</keyword>
<comment type="caution">
    <text evidence="1">The sequence shown here is derived from an EMBL/GenBank/DDBJ whole genome shotgun (WGS) entry which is preliminary data.</text>
</comment>
<dbReference type="PANTHER" id="PTHR45737">
    <property type="entry name" value="VON WILLEBRAND FACTOR A DOMAIN-CONTAINING PROTEIN 5A"/>
    <property type="match status" value="1"/>
</dbReference>
<dbReference type="AlphaFoldDB" id="A0A401QGV0"/>
<dbReference type="EMBL" id="BFAA01080414">
    <property type="protein sequence ID" value="GCB84658.1"/>
    <property type="molecule type" value="Genomic_DNA"/>
</dbReference>
<dbReference type="STRING" id="75743.A0A401QGV0"/>
<reference evidence="1 2" key="1">
    <citation type="journal article" date="2018" name="Nat. Ecol. Evol.">
        <title>Shark genomes provide insights into elasmobranch evolution and the origin of vertebrates.</title>
        <authorList>
            <person name="Hara Y"/>
            <person name="Yamaguchi K"/>
            <person name="Onimaru K"/>
            <person name="Kadota M"/>
            <person name="Koyanagi M"/>
            <person name="Keeley SD"/>
            <person name="Tatsumi K"/>
            <person name="Tanaka K"/>
            <person name="Motone F"/>
            <person name="Kageyama Y"/>
            <person name="Nozu R"/>
            <person name="Adachi N"/>
            <person name="Nishimura O"/>
            <person name="Nakagawa R"/>
            <person name="Tanegashima C"/>
            <person name="Kiyatake I"/>
            <person name="Matsumoto R"/>
            <person name="Murakumo K"/>
            <person name="Nishida K"/>
            <person name="Terakita A"/>
            <person name="Kuratani S"/>
            <person name="Sato K"/>
            <person name="Hyodo S Kuraku.S."/>
        </authorList>
    </citation>
    <scope>NUCLEOTIDE SEQUENCE [LARGE SCALE GENOMIC DNA]</scope>
</reference>
<proteinExistence type="predicted"/>
<feature type="non-terminal residue" evidence="1">
    <location>
        <position position="1"/>
    </location>
</feature>
<organism evidence="1 2">
    <name type="scientific">Scyliorhinus torazame</name>
    <name type="common">Cloudy catshark</name>
    <name type="synonym">Catulus torazame</name>
    <dbReference type="NCBI Taxonomy" id="75743"/>
    <lineage>
        <taxon>Eukaryota</taxon>
        <taxon>Metazoa</taxon>
        <taxon>Chordata</taxon>
        <taxon>Craniata</taxon>
        <taxon>Vertebrata</taxon>
        <taxon>Chondrichthyes</taxon>
        <taxon>Elasmobranchii</taxon>
        <taxon>Galeomorphii</taxon>
        <taxon>Galeoidea</taxon>
        <taxon>Carcharhiniformes</taxon>
        <taxon>Scyliorhinidae</taxon>
        <taxon>Scyliorhinus</taxon>
    </lineage>
</organism>
<dbReference type="OrthoDB" id="1729737at2759"/>
<protein>
    <submittedName>
        <fullName evidence="1">Uncharacterized protein</fullName>
    </submittedName>
</protein>
<feature type="non-terminal residue" evidence="1">
    <location>
        <position position="87"/>
    </location>
</feature>
<sequence>VLQSLKFALQPAVTGLTINWKLPSELELVLLSQLPTVIFNEQRTIIYAQLKGKVDSSLEAEMSLKYSLKEQVVQNSVKFSLQPNKTQ</sequence>
<dbReference type="Proteomes" id="UP000288216">
    <property type="component" value="Unassembled WGS sequence"/>
</dbReference>
<dbReference type="PANTHER" id="PTHR45737:SF6">
    <property type="entry name" value="VON WILLEBRAND FACTOR A DOMAIN-CONTAINING PROTEIN 5A"/>
    <property type="match status" value="1"/>
</dbReference>
<name>A0A401QGV0_SCYTO</name>
<accession>A0A401QGV0</accession>
<gene>
    <name evidence="1" type="ORF">scyTo_0025266</name>
</gene>